<dbReference type="PANTHER" id="PTHR37946">
    <property type="entry name" value="SLL1969 PROTEIN"/>
    <property type="match status" value="1"/>
</dbReference>
<gene>
    <name evidence="2" type="ORF">QTP81_01265</name>
</gene>
<evidence type="ECO:0000259" key="1">
    <source>
        <dbReference type="Pfam" id="PF00561"/>
    </source>
</evidence>
<dbReference type="Pfam" id="PF00561">
    <property type="entry name" value="Abhydrolase_1"/>
    <property type="match status" value="1"/>
</dbReference>
<dbReference type="EMBL" id="JAUCBP010000001">
    <property type="protein sequence ID" value="MDM7859233.1"/>
    <property type="molecule type" value="Genomic_DNA"/>
</dbReference>
<accession>A0ABT7SSR2</accession>
<dbReference type="Gene3D" id="3.40.50.1820">
    <property type="entry name" value="alpha/beta hydrolase"/>
    <property type="match status" value="1"/>
</dbReference>
<proteinExistence type="predicted"/>
<feature type="domain" description="AB hydrolase-1" evidence="1">
    <location>
        <begin position="76"/>
        <end position="110"/>
    </location>
</feature>
<keyword evidence="2" id="KW-0378">Hydrolase</keyword>
<reference evidence="2 3" key="1">
    <citation type="submission" date="2023-06" db="EMBL/GenBank/DDBJ databases">
        <title>Alteromonas sp. ASW11-36 isolated from intertidal sand.</title>
        <authorList>
            <person name="Li Y."/>
        </authorList>
    </citation>
    <scope>NUCLEOTIDE SEQUENCE [LARGE SCALE GENOMIC DNA]</scope>
    <source>
        <strain evidence="2 3">ASW11-36</strain>
    </source>
</reference>
<keyword evidence="3" id="KW-1185">Reference proteome</keyword>
<dbReference type="InterPro" id="IPR000073">
    <property type="entry name" value="AB_hydrolase_1"/>
</dbReference>
<name>A0ABT7SSR2_9ALTE</name>
<sequence>MATLPTLLSMPKGDGRPVLLAPGFMADKWSMRPLKGFLNKLGYEAYDWNLGRNNGDVDEDIVRLGRQTLELSSALDKPITLIGWSLGGVLCREVARLFPDVVREVITMGTPVTGGPK</sequence>
<evidence type="ECO:0000313" key="3">
    <source>
        <dbReference type="Proteomes" id="UP001234343"/>
    </source>
</evidence>
<protein>
    <submittedName>
        <fullName evidence="2">Alpha/beta fold hydrolase</fullName>
    </submittedName>
</protein>
<dbReference type="PANTHER" id="PTHR37946:SF1">
    <property type="entry name" value="SLL1969 PROTEIN"/>
    <property type="match status" value="1"/>
</dbReference>
<dbReference type="SUPFAM" id="SSF53474">
    <property type="entry name" value="alpha/beta-Hydrolases"/>
    <property type="match status" value="1"/>
</dbReference>
<evidence type="ECO:0000313" key="2">
    <source>
        <dbReference type="EMBL" id="MDM7859233.1"/>
    </source>
</evidence>
<dbReference type="Proteomes" id="UP001234343">
    <property type="component" value="Unassembled WGS sequence"/>
</dbReference>
<dbReference type="RefSeq" id="WP_289363150.1">
    <property type="nucleotide sequence ID" value="NZ_JAUCBP010000001.1"/>
</dbReference>
<comment type="caution">
    <text evidence="2">The sequence shown here is derived from an EMBL/GenBank/DDBJ whole genome shotgun (WGS) entry which is preliminary data.</text>
</comment>
<dbReference type="GO" id="GO:0016787">
    <property type="term" value="F:hydrolase activity"/>
    <property type="evidence" value="ECO:0007669"/>
    <property type="project" value="UniProtKB-KW"/>
</dbReference>
<dbReference type="InterPro" id="IPR029058">
    <property type="entry name" value="AB_hydrolase_fold"/>
</dbReference>
<organism evidence="2 3">
    <name type="scientific">Alteromonas arenosi</name>
    <dbReference type="NCBI Taxonomy" id="3055817"/>
    <lineage>
        <taxon>Bacteria</taxon>
        <taxon>Pseudomonadati</taxon>
        <taxon>Pseudomonadota</taxon>
        <taxon>Gammaproteobacteria</taxon>
        <taxon>Alteromonadales</taxon>
        <taxon>Alteromonadaceae</taxon>
        <taxon>Alteromonas/Salinimonas group</taxon>
        <taxon>Alteromonas</taxon>
    </lineage>
</organism>